<dbReference type="InterPro" id="IPR001119">
    <property type="entry name" value="SLH_dom"/>
</dbReference>
<accession>A0ABT2RNZ1</accession>
<dbReference type="PANTHER" id="PTHR43817:SF1">
    <property type="entry name" value="HYDROLASE, FAMILY 43, PUTATIVE (AFU_ORTHOLOGUE AFUA_3G01660)-RELATED"/>
    <property type="match status" value="1"/>
</dbReference>
<feature type="signal peptide" evidence="7">
    <location>
        <begin position="1"/>
        <end position="25"/>
    </location>
</feature>
<dbReference type="RefSeq" id="WP_158370606.1">
    <property type="nucleotide sequence ID" value="NZ_JAOQJU010000013.1"/>
</dbReference>
<evidence type="ECO:0000259" key="8">
    <source>
        <dbReference type="PROSITE" id="PS51272"/>
    </source>
</evidence>
<dbReference type="CDD" id="cd18818">
    <property type="entry name" value="GH43_GbtXyl43B-like"/>
    <property type="match status" value="1"/>
</dbReference>
<dbReference type="Proteomes" id="UP001652431">
    <property type="component" value="Unassembled WGS sequence"/>
</dbReference>
<dbReference type="Gene3D" id="2.60.120.200">
    <property type="match status" value="1"/>
</dbReference>
<dbReference type="InterPro" id="IPR013320">
    <property type="entry name" value="ConA-like_dom_sf"/>
</dbReference>
<comment type="similarity">
    <text evidence="1">Belongs to the glycosyl hydrolase 43 family.</text>
</comment>
<keyword evidence="5" id="KW-0326">Glycosidase</keyword>
<dbReference type="Gene3D" id="2.115.10.20">
    <property type="entry name" value="Glycosyl hydrolase domain, family 43"/>
    <property type="match status" value="1"/>
</dbReference>
<feature type="domain" description="SLH" evidence="8">
    <location>
        <begin position="1188"/>
        <end position="1247"/>
    </location>
</feature>
<evidence type="ECO:0000256" key="6">
    <source>
        <dbReference type="SAM" id="MobiDB-lite"/>
    </source>
</evidence>
<reference evidence="9 10" key="1">
    <citation type="journal article" date="2021" name="ISME Commun">
        <title>Automated analysis of genomic sequences facilitates high-throughput and comprehensive description of bacteria.</title>
        <authorList>
            <person name="Hitch T.C.A."/>
        </authorList>
    </citation>
    <scope>NUCLEOTIDE SEQUENCE [LARGE SCALE GENOMIC DNA]</scope>
    <source>
        <strain evidence="9 10">Sanger_03</strain>
    </source>
</reference>
<dbReference type="InterPro" id="IPR006710">
    <property type="entry name" value="Glyco_hydro_43"/>
</dbReference>
<keyword evidence="10" id="KW-1185">Reference proteome</keyword>
<dbReference type="InterPro" id="IPR011081">
    <property type="entry name" value="Big_4"/>
</dbReference>
<protein>
    <submittedName>
        <fullName evidence="9">Family 43 glycosylhydrolase</fullName>
    </submittedName>
</protein>
<feature type="region of interest" description="Disordered" evidence="6">
    <location>
        <begin position="1036"/>
        <end position="1063"/>
    </location>
</feature>
<evidence type="ECO:0000313" key="10">
    <source>
        <dbReference type="Proteomes" id="UP001652431"/>
    </source>
</evidence>
<dbReference type="Pfam" id="PF20578">
    <property type="entry name" value="aBig_2"/>
    <property type="match status" value="1"/>
</dbReference>
<organism evidence="9 10">
    <name type="scientific">Dorea acetigenes</name>
    <dbReference type="NCBI Taxonomy" id="2981787"/>
    <lineage>
        <taxon>Bacteria</taxon>
        <taxon>Bacillati</taxon>
        <taxon>Bacillota</taxon>
        <taxon>Clostridia</taxon>
        <taxon>Lachnospirales</taxon>
        <taxon>Lachnospiraceae</taxon>
        <taxon>Dorea</taxon>
    </lineage>
</organism>
<dbReference type="Pfam" id="PF04616">
    <property type="entry name" value="Glyco_hydro_43"/>
    <property type="match status" value="1"/>
</dbReference>
<dbReference type="SUPFAM" id="SSF75005">
    <property type="entry name" value="Arabinanase/levansucrase/invertase"/>
    <property type="match status" value="1"/>
</dbReference>
<dbReference type="PROSITE" id="PS51272">
    <property type="entry name" value="SLH"/>
    <property type="match status" value="3"/>
</dbReference>
<dbReference type="Gene3D" id="2.60.40.3630">
    <property type="match status" value="1"/>
</dbReference>
<dbReference type="Pfam" id="PF07532">
    <property type="entry name" value="Big_4"/>
    <property type="match status" value="1"/>
</dbReference>
<evidence type="ECO:0000256" key="1">
    <source>
        <dbReference type="ARBA" id="ARBA00009865"/>
    </source>
</evidence>
<feature type="compositionally biased region" description="Pro residues" evidence="6">
    <location>
        <begin position="1040"/>
        <end position="1062"/>
    </location>
</feature>
<gene>
    <name evidence="9" type="ORF">OCV99_11140</name>
</gene>
<sequence length="1247" mass="137341">MKKKLLALLLAAATVFSAVPSYVRAEEPETYDIVAHYDMSHSDTKLLDQSGKGNDAVLHNISSSDFKEELGDTFLELPGGNAGADGSYIDLPLSIKDSLTDYKEGFSVEIALIPRTAQYQFLWTIGTGDSTDYLFFNPRLASGNINVAIKTQGANNAENSIPGSGNVILDTKTFSVLTVTSEGQRLKLYVNGELKGTLDHSHDLDEVFRGNGNVLGYIAKSNWGADRYCDAIVTDFKIYNQTLTDAQVKAIYDGSNYVYASQLIEDDIAAVDLGNLSAVTEDMTLPAAGSVNGSVITWKSGNTDIISDEGKVTPADETTKVELTATFSLSGVSVHKTYSAYVIGKNDKADIILEQYLNLSYYITAEDTLPLEILGTEVSWTSDCEDIDTETGKITPSKEGITDVGLTASVTLDGKKKEKKFQVKLLGTDSAYVLSYTREADASKDGMYNDYVSDNMHLGYSEDGEDYRALLNNTGVLFAKAQGETTKLLKEPYIFRMKDGSFGVLAVRVTQGETAADEVGTLLFFTSKDLLSYTEVGMIWLDDTERISNPACVYDAVEDSYRITWTGLDSRLSYANVTKDFQTFTEAEVSAPIQAGSVETDIPYAIPGNTVGITEEEGTHLLNKLDKVVNTTVENPAVTTKVGETVDLADIKVTANYSDGSSAEKMVLWNEEELAAVDFDTEGTYTVTGKVRQISDQTDENDPFIERRADPTITEYNGKYYFIATTEAAVDNNYGLYIREADTITGLNQAEEHLVFNKEKAAEYGYDAPTNHWAPELHVLDGELYMFFSVNLGSGFNVQSMLMKLTGDDPTNYDDWGDLHQFLNKDGNPLTEPYGGITLDMTHFSYGGRDYVAWSQRNFGKNGGTADLWIGEIDRSKPYQLISDAVKFVNCEYGWERNHTFVTEGPNTIFTDDKLYLTYSGGATDETYCVGVTTIDLNENTDFLDPSAWTKCNYPVLTGLSVEGLCGPGHNSYVKETDGTLINVYHAKKGIYGSRDTFLRIVHFGADGAPILDMTEENEILPENKTVTMTVKVEKAATPDPDPQPTPDPTPDPDPQPTPNPKLPYVDVAEGDWFYNEVAYNYYEEIMTGMDPTHFEPYTILPRAQFATILYRMNGEPGVTYTAKFPDVPDKEFYSNAVLWAAEAKVVTGYTDSGYFGTNDPITREQMAVMMYRYANYKGYSTGNKADFDSFTDADKVNAFAEEAMAWAVGNGIITGKYNGTVIDPQGNATRAECAIILTRFLDKIAK</sequence>
<dbReference type="Pfam" id="PF13385">
    <property type="entry name" value="Laminin_G_3"/>
    <property type="match status" value="1"/>
</dbReference>
<name>A0ABT2RNZ1_9FIRM</name>
<dbReference type="InterPro" id="IPR023296">
    <property type="entry name" value="Glyco_hydro_beta-prop_sf"/>
</dbReference>
<keyword evidence="2 7" id="KW-0732">Signal</keyword>
<feature type="chain" id="PRO_5046035285" evidence="7">
    <location>
        <begin position="26"/>
        <end position="1247"/>
    </location>
</feature>
<keyword evidence="3" id="KW-0677">Repeat</keyword>
<dbReference type="EMBL" id="JAOQJU010000013">
    <property type="protein sequence ID" value="MCU6687088.1"/>
    <property type="molecule type" value="Genomic_DNA"/>
</dbReference>
<evidence type="ECO:0000256" key="5">
    <source>
        <dbReference type="ARBA" id="ARBA00023295"/>
    </source>
</evidence>
<evidence type="ECO:0000256" key="4">
    <source>
        <dbReference type="ARBA" id="ARBA00022801"/>
    </source>
</evidence>
<comment type="caution">
    <text evidence="9">The sequence shown here is derived from an EMBL/GenBank/DDBJ whole genome shotgun (WGS) entry which is preliminary data.</text>
</comment>
<dbReference type="InterPro" id="IPR046780">
    <property type="entry name" value="aBig_2"/>
</dbReference>
<evidence type="ECO:0000256" key="3">
    <source>
        <dbReference type="ARBA" id="ARBA00022737"/>
    </source>
</evidence>
<keyword evidence="4" id="KW-0378">Hydrolase</keyword>
<evidence type="ECO:0000256" key="2">
    <source>
        <dbReference type="ARBA" id="ARBA00022729"/>
    </source>
</evidence>
<dbReference type="SUPFAM" id="SSF49899">
    <property type="entry name" value="Concanavalin A-like lectins/glucanases"/>
    <property type="match status" value="1"/>
</dbReference>
<feature type="domain" description="SLH" evidence="8">
    <location>
        <begin position="1121"/>
        <end position="1185"/>
    </location>
</feature>
<proteinExistence type="inferred from homology"/>
<dbReference type="PANTHER" id="PTHR43817">
    <property type="entry name" value="GLYCOSYL HYDROLASE"/>
    <property type="match status" value="1"/>
</dbReference>
<evidence type="ECO:0000313" key="9">
    <source>
        <dbReference type="EMBL" id="MCU6687088.1"/>
    </source>
</evidence>
<evidence type="ECO:0000256" key="7">
    <source>
        <dbReference type="SAM" id="SignalP"/>
    </source>
</evidence>
<dbReference type="Pfam" id="PF00395">
    <property type="entry name" value="SLH"/>
    <property type="match status" value="2"/>
</dbReference>
<feature type="domain" description="SLH" evidence="8">
    <location>
        <begin position="1061"/>
        <end position="1120"/>
    </location>
</feature>